<dbReference type="Gene3D" id="3.40.50.1820">
    <property type="entry name" value="alpha/beta hydrolase"/>
    <property type="match status" value="1"/>
</dbReference>
<reference evidence="3" key="1">
    <citation type="journal article" date="2019" name="Int. J. Syst. Evol. Microbiol.">
        <title>The Global Catalogue of Microorganisms (GCM) 10K type strain sequencing project: providing services to taxonomists for standard genome sequencing and annotation.</title>
        <authorList>
            <consortium name="The Broad Institute Genomics Platform"/>
            <consortium name="The Broad Institute Genome Sequencing Center for Infectious Disease"/>
            <person name="Wu L."/>
            <person name="Ma J."/>
        </authorList>
    </citation>
    <scope>NUCLEOTIDE SEQUENCE [LARGE SCALE GENOMIC DNA]</scope>
    <source>
        <strain evidence="3">CCM 7640</strain>
    </source>
</reference>
<dbReference type="PANTHER" id="PTHR37017:SF11">
    <property type="entry name" value="ESTERASE_LIPASE_THIOESTERASE DOMAIN-CONTAINING PROTEIN"/>
    <property type="match status" value="1"/>
</dbReference>
<dbReference type="PANTHER" id="PTHR37017">
    <property type="entry name" value="AB HYDROLASE-1 DOMAIN-CONTAINING PROTEIN-RELATED"/>
    <property type="match status" value="1"/>
</dbReference>
<organism evidence="2 3">
    <name type="scientific">Microbacterium murale</name>
    <dbReference type="NCBI Taxonomy" id="1081040"/>
    <lineage>
        <taxon>Bacteria</taxon>
        <taxon>Bacillati</taxon>
        <taxon>Actinomycetota</taxon>
        <taxon>Actinomycetes</taxon>
        <taxon>Micrococcales</taxon>
        <taxon>Microbacteriaceae</taxon>
        <taxon>Microbacterium</taxon>
    </lineage>
</organism>
<sequence>MTDQKPTIVLVHGAFAESASWNGVIQRLQTHGVTAVAVANPLRSLAGDAAYVRDVIASIEGPVVLVGHSYGGLVITEAAADNADVVALVFVSAFAPETGQSAFELSNSAPGSTLGEALVAYPVATGGNEFAIRQDVFHHQFAADVAEDVAALMGATQRPVTEAALSDGLSTQRPAWKSIPSWHVFGDQDLNIPPAVLRDGAVRAGSQGTREIAGASHAVPVSNPDVVAEVIAEAGKAYVAGLSSSAA</sequence>
<proteinExistence type="predicted"/>
<keyword evidence="2" id="KW-0378">Hydrolase</keyword>
<comment type="caution">
    <text evidence="2">The sequence shown here is derived from an EMBL/GenBank/DDBJ whole genome shotgun (WGS) entry which is preliminary data.</text>
</comment>
<protein>
    <submittedName>
        <fullName evidence="2">Alpha/beta hydrolase</fullName>
    </submittedName>
</protein>
<keyword evidence="3" id="KW-1185">Reference proteome</keyword>
<dbReference type="InterPro" id="IPR029058">
    <property type="entry name" value="AB_hydrolase_fold"/>
</dbReference>
<name>A0ABQ1RDX1_9MICO</name>
<dbReference type="SUPFAM" id="SSF53474">
    <property type="entry name" value="alpha/beta-Hydrolases"/>
    <property type="match status" value="1"/>
</dbReference>
<dbReference type="EMBL" id="BMCM01000001">
    <property type="protein sequence ID" value="GGD67288.1"/>
    <property type="molecule type" value="Genomic_DNA"/>
</dbReference>
<accession>A0ABQ1RDX1</accession>
<dbReference type="Pfam" id="PF12697">
    <property type="entry name" value="Abhydrolase_6"/>
    <property type="match status" value="1"/>
</dbReference>
<feature type="domain" description="AB hydrolase-1" evidence="1">
    <location>
        <begin position="8"/>
        <end position="230"/>
    </location>
</feature>
<evidence type="ECO:0000313" key="3">
    <source>
        <dbReference type="Proteomes" id="UP000629365"/>
    </source>
</evidence>
<dbReference type="RefSeq" id="WP_188435266.1">
    <property type="nucleotide sequence ID" value="NZ_BMCM01000001.1"/>
</dbReference>
<dbReference type="InterPro" id="IPR000073">
    <property type="entry name" value="AB_hydrolase_1"/>
</dbReference>
<evidence type="ECO:0000259" key="1">
    <source>
        <dbReference type="Pfam" id="PF12697"/>
    </source>
</evidence>
<dbReference type="Proteomes" id="UP000629365">
    <property type="component" value="Unassembled WGS sequence"/>
</dbReference>
<evidence type="ECO:0000313" key="2">
    <source>
        <dbReference type="EMBL" id="GGD67288.1"/>
    </source>
</evidence>
<dbReference type="GO" id="GO:0016787">
    <property type="term" value="F:hydrolase activity"/>
    <property type="evidence" value="ECO:0007669"/>
    <property type="project" value="UniProtKB-KW"/>
</dbReference>
<gene>
    <name evidence="2" type="ORF">GCM10007269_08000</name>
</gene>
<dbReference type="InterPro" id="IPR052897">
    <property type="entry name" value="Sec-Metab_Biosynth_Hydrolase"/>
</dbReference>